<evidence type="ECO:0000259" key="4">
    <source>
        <dbReference type="Pfam" id="PF01420"/>
    </source>
</evidence>
<reference evidence="5 6" key="1">
    <citation type="submission" date="2019-05" db="EMBL/GenBank/DDBJ databases">
        <authorList>
            <person name="Qu J.-H."/>
        </authorList>
    </citation>
    <scope>NUCLEOTIDE SEQUENCE [LARGE SCALE GENOMIC DNA]</scope>
    <source>
        <strain evidence="5 6">T17</strain>
    </source>
</reference>
<organism evidence="5 6">
    <name type="scientific">Dyadobacter luticola</name>
    <dbReference type="NCBI Taxonomy" id="1979387"/>
    <lineage>
        <taxon>Bacteria</taxon>
        <taxon>Pseudomonadati</taxon>
        <taxon>Bacteroidota</taxon>
        <taxon>Cytophagia</taxon>
        <taxon>Cytophagales</taxon>
        <taxon>Spirosomataceae</taxon>
        <taxon>Dyadobacter</taxon>
    </lineage>
</organism>
<evidence type="ECO:0000313" key="6">
    <source>
        <dbReference type="Proteomes" id="UP000306402"/>
    </source>
</evidence>
<comment type="caution">
    <text evidence="5">The sequence shown here is derived from an EMBL/GenBank/DDBJ whole genome shotgun (WGS) entry which is preliminary data.</text>
</comment>
<dbReference type="CDD" id="cd17266">
    <property type="entry name" value="RMtype1_S_Sau1132ORF3780P-TRD2-CR2_like"/>
    <property type="match status" value="1"/>
</dbReference>
<dbReference type="PANTHER" id="PTHR30408:SF12">
    <property type="entry name" value="TYPE I RESTRICTION ENZYME MJAVIII SPECIFICITY SUBUNIT"/>
    <property type="match status" value="1"/>
</dbReference>
<dbReference type="SUPFAM" id="SSF116734">
    <property type="entry name" value="DNA methylase specificity domain"/>
    <property type="match status" value="2"/>
</dbReference>
<keyword evidence="5" id="KW-0540">Nuclease</keyword>
<dbReference type="AlphaFoldDB" id="A0A5R9KYJ7"/>
<keyword evidence="5" id="KW-0255">Endonuclease</keyword>
<dbReference type="InterPro" id="IPR052021">
    <property type="entry name" value="Type-I_RS_S_subunit"/>
</dbReference>
<dbReference type="CDD" id="cd17253">
    <property type="entry name" value="RMtype1_S_Eco933I-TRD2-CR2_like"/>
    <property type="match status" value="1"/>
</dbReference>
<dbReference type="GO" id="GO:0004519">
    <property type="term" value="F:endonuclease activity"/>
    <property type="evidence" value="ECO:0007669"/>
    <property type="project" value="UniProtKB-KW"/>
</dbReference>
<evidence type="ECO:0000256" key="2">
    <source>
        <dbReference type="ARBA" id="ARBA00022747"/>
    </source>
</evidence>
<dbReference type="GO" id="GO:0009307">
    <property type="term" value="P:DNA restriction-modification system"/>
    <property type="evidence" value="ECO:0007669"/>
    <property type="project" value="UniProtKB-KW"/>
</dbReference>
<evidence type="ECO:0000256" key="3">
    <source>
        <dbReference type="ARBA" id="ARBA00023125"/>
    </source>
</evidence>
<dbReference type="RefSeq" id="WP_138366715.1">
    <property type="nucleotide sequence ID" value="NZ_VCEJ01000004.1"/>
</dbReference>
<gene>
    <name evidence="5" type="ORF">FEN17_18080</name>
</gene>
<accession>A0A5R9KYJ7</accession>
<proteinExistence type="inferred from homology"/>
<dbReference type="PANTHER" id="PTHR30408">
    <property type="entry name" value="TYPE-1 RESTRICTION ENZYME ECOKI SPECIFICITY PROTEIN"/>
    <property type="match status" value="1"/>
</dbReference>
<dbReference type="EMBL" id="VCEJ01000004">
    <property type="protein sequence ID" value="TLV01344.1"/>
    <property type="molecule type" value="Genomic_DNA"/>
</dbReference>
<keyword evidence="3" id="KW-0238">DNA-binding</keyword>
<evidence type="ECO:0000313" key="5">
    <source>
        <dbReference type="EMBL" id="TLV01344.1"/>
    </source>
</evidence>
<protein>
    <submittedName>
        <fullName evidence="5">Restriction endonuclease subunit S</fullName>
    </submittedName>
</protein>
<dbReference type="Proteomes" id="UP000306402">
    <property type="component" value="Unassembled WGS sequence"/>
</dbReference>
<feature type="domain" description="Type I restriction modification DNA specificity" evidence="4">
    <location>
        <begin position="176"/>
        <end position="342"/>
    </location>
</feature>
<dbReference type="InterPro" id="IPR000055">
    <property type="entry name" value="Restrct_endonuc_typeI_TRD"/>
</dbReference>
<comment type="similarity">
    <text evidence="1">Belongs to the type-I restriction system S methylase family.</text>
</comment>
<feature type="domain" description="Type I restriction modification DNA specificity" evidence="4">
    <location>
        <begin position="4"/>
        <end position="144"/>
    </location>
</feature>
<dbReference type="OrthoDB" id="825893at2"/>
<keyword evidence="2" id="KW-0680">Restriction system</keyword>
<dbReference type="Pfam" id="PF01420">
    <property type="entry name" value="Methylase_S"/>
    <property type="match status" value="2"/>
</dbReference>
<dbReference type="InterPro" id="IPR044946">
    <property type="entry name" value="Restrct_endonuc_typeI_TRD_sf"/>
</dbReference>
<evidence type="ECO:0000256" key="1">
    <source>
        <dbReference type="ARBA" id="ARBA00010923"/>
    </source>
</evidence>
<sequence>MDIFNLFDITTPKQWKTISSGDFDVKGKYSVYGANGIIGKTNSYNHEEETILITCRGATCGSVNLSEPYSYVNGNAMALDKVDESKVTTKYLYHFLKQYNFQNVITGSAQPQITRESLRKVEVPLPDLETQNKIGAILDKAKAIVDKREQTIAKYDELLRATFLEMFLKYQGTNIISLVDLADIKSGLTKGKEYLGKSTRMVAYMRVANVQDGFLDLNEIKEIEATEEEIERYNLAVDDLLLTEGGDPDKLGRGTLWKGEIDDCIFQNHIFRVRVKEMELLNPIFLSFQVSSLYGKNYFLKAAKQTSGIASINSTQLKAFPVYVPPLEMQYKFSQIVLKVEKIKAMLFSMRKETRQLFSALSQYSFQGKLKFNSAVDLEILLENDYEFFKKNSSIQSIQFLLERLEKDELNDKKFYDPGSYDKAVRLLFELLKDNKVKQVFDKKTSGVKFAIE</sequence>
<dbReference type="Gene3D" id="3.90.220.20">
    <property type="entry name" value="DNA methylase specificity domains"/>
    <property type="match status" value="2"/>
</dbReference>
<name>A0A5R9KYJ7_9BACT</name>
<dbReference type="GO" id="GO:0003677">
    <property type="term" value="F:DNA binding"/>
    <property type="evidence" value="ECO:0007669"/>
    <property type="project" value="UniProtKB-KW"/>
</dbReference>
<keyword evidence="5" id="KW-0378">Hydrolase</keyword>
<keyword evidence="6" id="KW-1185">Reference proteome</keyword>